<feature type="compositionally biased region" description="Basic residues" evidence="5">
    <location>
        <begin position="1302"/>
        <end position="1328"/>
    </location>
</feature>
<feature type="region of interest" description="Disordered" evidence="5">
    <location>
        <begin position="1232"/>
        <end position="1266"/>
    </location>
</feature>
<feature type="compositionally biased region" description="Low complexity" evidence="5">
    <location>
        <begin position="139"/>
        <end position="151"/>
    </location>
</feature>
<keyword evidence="1 4" id="KW-0443">Lipid metabolism</keyword>
<dbReference type="SUPFAM" id="SSF46785">
    <property type="entry name" value="Winged helix' DNA-binding domain"/>
    <property type="match status" value="1"/>
</dbReference>
<dbReference type="SMART" id="SM00339">
    <property type="entry name" value="FH"/>
    <property type="match status" value="1"/>
</dbReference>
<dbReference type="OrthoDB" id="4802915at2759"/>
<feature type="short sequence motif" description="GXGXXG" evidence="4">
    <location>
        <begin position="774"/>
        <end position="779"/>
    </location>
</feature>
<feature type="short sequence motif" description="DGA/G" evidence="4">
    <location>
        <begin position="985"/>
        <end position="987"/>
    </location>
</feature>
<proteinExistence type="predicted"/>
<keyword evidence="3" id="KW-0539">Nucleus</keyword>
<feature type="domain" description="PNPLA" evidence="7">
    <location>
        <begin position="770"/>
        <end position="998"/>
    </location>
</feature>
<evidence type="ECO:0000256" key="3">
    <source>
        <dbReference type="PROSITE-ProRule" id="PRU00089"/>
    </source>
</evidence>
<keyword evidence="2 3" id="KW-0238">DNA-binding</keyword>
<dbReference type="GeneID" id="43612405"/>
<reference evidence="8 9" key="2">
    <citation type="submission" date="2020-04" db="EMBL/GenBank/DDBJ databases">
        <title>Genome sequencing and assembly of multiple isolates from the Colletotrichum gloeosporioides species complex.</title>
        <authorList>
            <person name="Gan P."/>
            <person name="Shirasu K."/>
        </authorList>
    </citation>
    <scope>NUCLEOTIDE SEQUENCE [LARGE SCALE GENOMIC DNA]</scope>
    <source>
        <strain evidence="8 9">Nara gc5</strain>
    </source>
</reference>
<protein>
    <submittedName>
        <fullName evidence="8">Calcium-independent phospholipase A2-gamma</fullName>
    </submittedName>
</protein>
<feature type="active site" description="Proton acceptor" evidence="4">
    <location>
        <position position="985"/>
    </location>
</feature>
<feature type="short sequence motif" description="GXSXG" evidence="4">
    <location>
        <begin position="809"/>
        <end position="813"/>
    </location>
</feature>
<feature type="region of interest" description="Disordered" evidence="5">
    <location>
        <begin position="1"/>
        <end position="39"/>
    </location>
</feature>
<dbReference type="GO" id="GO:0003700">
    <property type="term" value="F:DNA-binding transcription factor activity"/>
    <property type="evidence" value="ECO:0007669"/>
    <property type="project" value="InterPro"/>
</dbReference>
<dbReference type="GO" id="GO:0043565">
    <property type="term" value="F:sequence-specific DNA binding"/>
    <property type="evidence" value="ECO:0007669"/>
    <property type="project" value="InterPro"/>
</dbReference>
<gene>
    <name evidence="8" type="primary">Pnpla8-0</name>
    <name evidence="8" type="ORF">CGGC5_v016084</name>
</gene>
<evidence type="ECO:0000313" key="9">
    <source>
        <dbReference type="Proteomes" id="UP000011096"/>
    </source>
</evidence>
<dbReference type="InterPro" id="IPR036388">
    <property type="entry name" value="WH-like_DNA-bd_sf"/>
</dbReference>
<dbReference type="EMBL" id="ANPB02000010">
    <property type="protein sequence ID" value="KAF4474742.1"/>
    <property type="molecule type" value="Genomic_DNA"/>
</dbReference>
<dbReference type="GO" id="GO:0016020">
    <property type="term" value="C:membrane"/>
    <property type="evidence" value="ECO:0007669"/>
    <property type="project" value="TreeGrafter"/>
</dbReference>
<feature type="region of interest" description="Disordered" evidence="5">
    <location>
        <begin position="120"/>
        <end position="196"/>
    </location>
</feature>
<dbReference type="RefSeq" id="XP_066007105.1">
    <property type="nucleotide sequence ID" value="XM_066153455.1"/>
</dbReference>
<evidence type="ECO:0000256" key="1">
    <source>
        <dbReference type="ARBA" id="ARBA00023098"/>
    </source>
</evidence>
<dbReference type="Pfam" id="PF00250">
    <property type="entry name" value="Forkhead"/>
    <property type="match status" value="1"/>
</dbReference>
<feature type="region of interest" description="Disordered" evidence="5">
    <location>
        <begin position="1281"/>
        <end position="1341"/>
    </location>
</feature>
<dbReference type="PROSITE" id="PS50039">
    <property type="entry name" value="FORK_HEAD_3"/>
    <property type="match status" value="1"/>
</dbReference>
<dbReference type="GO" id="GO:0005634">
    <property type="term" value="C:nucleus"/>
    <property type="evidence" value="ECO:0007669"/>
    <property type="project" value="UniProtKB-SubCell"/>
</dbReference>
<keyword evidence="4" id="KW-0378">Hydrolase</keyword>
<dbReference type="Gene3D" id="3.40.1090.10">
    <property type="entry name" value="Cytosolic phospholipase A2 catalytic domain"/>
    <property type="match status" value="1"/>
</dbReference>
<evidence type="ECO:0000256" key="4">
    <source>
        <dbReference type="PROSITE-ProRule" id="PRU01161"/>
    </source>
</evidence>
<evidence type="ECO:0000313" key="8">
    <source>
        <dbReference type="EMBL" id="KAF4474742.1"/>
    </source>
</evidence>
<comment type="subcellular location">
    <subcellularLocation>
        <location evidence="3">Nucleus</location>
    </subcellularLocation>
</comment>
<feature type="active site" description="Nucleophile" evidence="4">
    <location>
        <position position="811"/>
    </location>
</feature>
<dbReference type="PROSITE" id="PS51635">
    <property type="entry name" value="PNPLA"/>
    <property type="match status" value="1"/>
</dbReference>
<evidence type="ECO:0000256" key="2">
    <source>
        <dbReference type="ARBA" id="ARBA00023125"/>
    </source>
</evidence>
<dbReference type="Pfam" id="PF01734">
    <property type="entry name" value="Patatin"/>
    <property type="match status" value="1"/>
</dbReference>
<dbReference type="PANTHER" id="PTHR24185:SF8">
    <property type="entry name" value="PNPLA DOMAIN-CONTAINING PROTEIN"/>
    <property type="match status" value="1"/>
</dbReference>
<dbReference type="Proteomes" id="UP000011096">
    <property type="component" value="Unassembled WGS sequence"/>
</dbReference>
<name>A0A7J6IF28_COLFN</name>
<dbReference type="InterPro" id="IPR001766">
    <property type="entry name" value="Fork_head_dom"/>
</dbReference>
<keyword evidence="9" id="KW-1185">Reference proteome</keyword>
<feature type="compositionally biased region" description="Low complexity" evidence="5">
    <location>
        <begin position="1256"/>
        <end position="1266"/>
    </location>
</feature>
<feature type="domain" description="Fork-head" evidence="6">
    <location>
        <begin position="44"/>
        <end position="127"/>
    </location>
</feature>
<dbReference type="InterPro" id="IPR016035">
    <property type="entry name" value="Acyl_Trfase/lysoPLipase"/>
</dbReference>
<comment type="caution">
    <text evidence="8">The sequence shown here is derived from an EMBL/GenBank/DDBJ whole genome shotgun (WGS) entry which is preliminary data.</text>
</comment>
<dbReference type="InParanoid" id="A0A7J6IF28"/>
<feature type="DNA-binding region" description="Fork-head" evidence="3">
    <location>
        <begin position="44"/>
        <end position="127"/>
    </location>
</feature>
<dbReference type="CDD" id="cd07199">
    <property type="entry name" value="Pat17_PNPLA8_PNPLA9_like"/>
    <property type="match status" value="1"/>
</dbReference>
<dbReference type="GO" id="GO:0019369">
    <property type="term" value="P:arachidonate metabolic process"/>
    <property type="evidence" value="ECO:0007669"/>
    <property type="project" value="TreeGrafter"/>
</dbReference>
<accession>A0A7J6IF28</accession>
<dbReference type="Gene3D" id="1.10.10.10">
    <property type="entry name" value="Winged helix-like DNA-binding domain superfamily/Winged helix DNA-binding domain"/>
    <property type="match status" value="1"/>
</dbReference>
<organism evidence="8 9">
    <name type="scientific">Colletotrichum fructicola (strain Nara gc5)</name>
    <name type="common">Anthracnose fungus</name>
    <name type="synonym">Colletotrichum gloeosporioides (strain Nara gc5)</name>
    <dbReference type="NCBI Taxonomy" id="1213859"/>
    <lineage>
        <taxon>Eukaryota</taxon>
        <taxon>Fungi</taxon>
        <taxon>Dikarya</taxon>
        <taxon>Ascomycota</taxon>
        <taxon>Pezizomycotina</taxon>
        <taxon>Sordariomycetes</taxon>
        <taxon>Hypocreomycetidae</taxon>
        <taxon>Glomerellales</taxon>
        <taxon>Glomerellaceae</taxon>
        <taxon>Colletotrichum</taxon>
        <taxon>Colletotrichum gloeosporioides species complex</taxon>
    </lineage>
</organism>
<evidence type="ECO:0000259" key="7">
    <source>
        <dbReference type="PROSITE" id="PS51635"/>
    </source>
</evidence>
<dbReference type="InterPro" id="IPR036390">
    <property type="entry name" value="WH_DNA-bd_sf"/>
</dbReference>
<reference evidence="8 9" key="1">
    <citation type="submission" date="2012-08" db="EMBL/GenBank/DDBJ databases">
        <authorList>
            <person name="Gan P.H.P."/>
            <person name="Ikeda K."/>
            <person name="Irieda H."/>
            <person name="Narusaka M."/>
            <person name="O'Connell R.J."/>
            <person name="Narusaka Y."/>
            <person name="Takano Y."/>
            <person name="Kubo Y."/>
            <person name="Shirasu K."/>
        </authorList>
    </citation>
    <scope>NUCLEOTIDE SEQUENCE [LARGE SCALE GENOMIC DNA]</scope>
    <source>
        <strain evidence="8 9">Nara gc5</strain>
    </source>
</reference>
<evidence type="ECO:0000256" key="5">
    <source>
        <dbReference type="SAM" id="MobiDB-lite"/>
    </source>
</evidence>
<dbReference type="GO" id="GO:0016042">
    <property type="term" value="P:lipid catabolic process"/>
    <property type="evidence" value="ECO:0007669"/>
    <property type="project" value="UniProtKB-UniRule"/>
</dbReference>
<dbReference type="GO" id="GO:0047499">
    <property type="term" value="F:calcium-independent phospholipase A2 activity"/>
    <property type="evidence" value="ECO:0007669"/>
    <property type="project" value="TreeGrafter"/>
</dbReference>
<feature type="region of interest" description="Disordered" evidence="5">
    <location>
        <begin position="1393"/>
        <end position="1418"/>
    </location>
</feature>
<dbReference type="SUPFAM" id="SSF52151">
    <property type="entry name" value="FabD/lysophospholipase-like"/>
    <property type="match status" value="1"/>
</dbReference>
<keyword evidence="4" id="KW-0442">Lipid degradation</keyword>
<sequence length="1418" mass="156199">MPSQNGTSPQRSFSPDPTFRHLTNTAGASSPTTVTKVDEGGNTTYAELILVALRSSKTKQMGLRDLYKWFEENTDRGTRKGLKNSVRSNLCMNKAFERVEGKGSYWKLADAGLTEIQPTHTYRATRNKTARASAMVENSVASSPSSPAFSARDALQEDASDTGHGDGSPWTPENRTSPERSQPEGGPSADYPTPMSIVSTQDGLEYMHDPLWAWNLDSRRYINWPYCTCFCGPHQLGWVGAVDMVSSCGHHSVSPMVMNASGVPPGELDSLHMMTGCKHTGWLRGAAKDHAYTVECSDRAQRLLDSLPCPDGQYPSALVLIGNATKRVAMQRLGVTITRPNTTRGHGEIHLSLAPVGASGARPTLVADADVPPHRRLGRPKQSTLCHELVARPLAISHRQDRPPTAVEVGDHVYNRMLLPFADAVCFFADDVGGVEAVARRLGSWLDLGAPSTSSVRPWLVVVTNGGDENRTRSQLLQAVRKRTHAHVSERFHGVRIISLADATPTSTRRKLHSLRWDILSNELSYMAETKRVERVLGSCLFSATHLAGLLRHAAERIGDAGAPPFDFLAVSRLDSPVAPDLPAHLARFLTHCDSVEDLKRFAVPVIASSFVLDQYPPGMHLFDPRDVFQMFYKDVCHNVCGTAVLAHEGSTDFVLPSQFSKMIEAQMARIFRQLTTGQTSASLHRQLVAAFAEDWARLRSDSTCFHCLRRRPQFFPECGHGQCENCIKVFGIASAADPWLVEVDECILCGQTICMQVRVKPDTASARVLCIDGGGTRGKYPLKLLKQLEDDIGLPGHPVQQNFDVVFGTSSGAISAGALCINGWTVDECIARFESFSNHAFTPRGVPSIPIISSLVRLMMQVPVLATVVRAAAVLLFDSRYPSQHIEQALRDMFGSDRGIADYSAADKMGAMVGMTVATVRDASACIFTNYNGSGQRGGDRDYELLRTSVNGGQLALWEILRCATAAPYYFTPWSIEGLGTFQDGGLVANNPSAIALQEVASVFPEDPDPSLLVSVGTGSSARVSDGGWRDCFPLRLARAFLNRDKNAWQRVVAQKKVGRSGEFFRFDVEFDGPEPPLDSLSSFDDPERDDGCTFEGLPPLRRLVLCVRAELFFFELRDSQPYLFSDGGYECCAHIRCRLAAGSGSLKEFMRQLAGSKAYFRIGDHQVVPDFTSCPTAFPDGHFRLEVKFRVAGLQDSVAVCLWETPDEGRHISGSPFTVRQLLQSQKLEQCFGTSDHRKKRSRDEDNDDISPVASATTRTASLLTHDHNDDDVIYLGSRIVPKTPSRLRQPTRPPPLPTKNKRRPPRQVSKKKSKSTPKPSHRGSVRRLSSSPAEYAQVGRIRSSGNKWHDVYGSANRSNRELCYWSESAPNTCETIRHEDIRCRPMFQGLSPADVRKKFQDKMQSARGKDGQDGE</sequence>
<dbReference type="InterPro" id="IPR002641">
    <property type="entry name" value="PNPLA_dom"/>
</dbReference>
<evidence type="ECO:0000259" key="6">
    <source>
        <dbReference type="PROSITE" id="PS50039"/>
    </source>
</evidence>
<dbReference type="GO" id="GO:0046486">
    <property type="term" value="P:glycerolipid metabolic process"/>
    <property type="evidence" value="ECO:0007669"/>
    <property type="project" value="UniProtKB-ARBA"/>
</dbReference>
<dbReference type="PANTHER" id="PTHR24185">
    <property type="entry name" value="CALCIUM-INDEPENDENT PHOSPHOLIPASE A2-GAMMA"/>
    <property type="match status" value="1"/>
</dbReference>